<dbReference type="AlphaFoldDB" id="A0A8J5XSE0"/>
<evidence type="ECO:0000256" key="6">
    <source>
        <dbReference type="PIRSR" id="PIRSR602129-50"/>
    </source>
</evidence>
<dbReference type="Proteomes" id="UP000751190">
    <property type="component" value="Unassembled WGS sequence"/>
</dbReference>
<dbReference type="GO" id="GO:0016831">
    <property type="term" value="F:carboxy-lyase activity"/>
    <property type="evidence" value="ECO:0007669"/>
    <property type="project" value="UniProtKB-KW"/>
</dbReference>
<feature type="region of interest" description="Disordered" evidence="8">
    <location>
        <begin position="281"/>
        <end position="302"/>
    </location>
</feature>
<dbReference type="InterPro" id="IPR015421">
    <property type="entry name" value="PyrdxlP-dep_Trfase_major"/>
</dbReference>
<dbReference type="Gene3D" id="3.40.640.10">
    <property type="entry name" value="Type I PLP-dependent aspartate aminotransferase-like (Major domain)"/>
    <property type="match status" value="1"/>
</dbReference>
<dbReference type="InterPro" id="IPR015422">
    <property type="entry name" value="PyrdxlP-dep_Trfase_small"/>
</dbReference>
<gene>
    <name evidence="9" type="ORF">KFE25_000868</name>
</gene>
<evidence type="ECO:0000256" key="2">
    <source>
        <dbReference type="ARBA" id="ARBA00009533"/>
    </source>
</evidence>
<feature type="compositionally biased region" description="Basic and acidic residues" evidence="8">
    <location>
        <begin position="892"/>
        <end position="906"/>
    </location>
</feature>
<reference evidence="9" key="1">
    <citation type="submission" date="2021-05" db="EMBL/GenBank/DDBJ databases">
        <title>The genome of the haptophyte Pavlova lutheri (Diacronema luteri, Pavlovales) - a model for lipid biosynthesis in eukaryotic algae.</title>
        <authorList>
            <person name="Hulatt C.J."/>
            <person name="Posewitz M.C."/>
        </authorList>
    </citation>
    <scope>NUCLEOTIDE SEQUENCE</scope>
    <source>
        <strain evidence="9">NIVA-4/92</strain>
    </source>
</reference>
<proteinExistence type="inferred from homology"/>
<dbReference type="Gene3D" id="3.90.1150.10">
    <property type="entry name" value="Aspartate Aminotransferase, domain 1"/>
    <property type="match status" value="1"/>
</dbReference>
<dbReference type="Pfam" id="PF00282">
    <property type="entry name" value="Pyridoxal_deC"/>
    <property type="match status" value="1"/>
</dbReference>
<comment type="caution">
    <text evidence="9">The sequence shown here is derived from an EMBL/GenBank/DDBJ whole genome shotgun (WGS) entry which is preliminary data.</text>
</comment>
<dbReference type="OrthoDB" id="392571at2759"/>
<evidence type="ECO:0000256" key="3">
    <source>
        <dbReference type="ARBA" id="ARBA00022793"/>
    </source>
</evidence>
<evidence type="ECO:0008006" key="11">
    <source>
        <dbReference type="Google" id="ProtNLM"/>
    </source>
</evidence>
<dbReference type="PANTHER" id="PTHR45677:SF8">
    <property type="entry name" value="CYSTEINE SULFINIC ACID DECARBOXYLASE"/>
    <property type="match status" value="1"/>
</dbReference>
<keyword evidence="5" id="KW-0456">Lyase</keyword>
<protein>
    <recommendedName>
        <fullName evidence="11">Glutamate decarboxylase</fullName>
    </recommendedName>
</protein>
<organism evidence="9 10">
    <name type="scientific">Diacronema lutheri</name>
    <name type="common">Unicellular marine alga</name>
    <name type="synonym">Monochrysis lutheri</name>
    <dbReference type="NCBI Taxonomy" id="2081491"/>
    <lineage>
        <taxon>Eukaryota</taxon>
        <taxon>Haptista</taxon>
        <taxon>Haptophyta</taxon>
        <taxon>Pavlovophyceae</taxon>
        <taxon>Pavlovales</taxon>
        <taxon>Pavlovaceae</taxon>
        <taxon>Diacronema</taxon>
    </lineage>
</organism>
<comment type="similarity">
    <text evidence="2">Belongs to the group II decarboxylase family.</text>
</comment>
<accession>A0A8J5XSE0</accession>
<keyword evidence="10" id="KW-1185">Reference proteome</keyword>
<evidence type="ECO:0000256" key="4">
    <source>
        <dbReference type="ARBA" id="ARBA00022898"/>
    </source>
</evidence>
<keyword evidence="7" id="KW-0175">Coiled coil</keyword>
<evidence type="ECO:0000256" key="8">
    <source>
        <dbReference type="SAM" id="MobiDB-lite"/>
    </source>
</evidence>
<evidence type="ECO:0000256" key="1">
    <source>
        <dbReference type="ARBA" id="ARBA00001933"/>
    </source>
</evidence>
<feature type="modified residue" description="N6-(pyridoxal phosphate)lysine" evidence="6">
    <location>
        <position position="673"/>
    </location>
</feature>
<feature type="coiled-coil region" evidence="7">
    <location>
        <begin position="171"/>
        <end position="202"/>
    </location>
</feature>
<evidence type="ECO:0000313" key="10">
    <source>
        <dbReference type="Proteomes" id="UP000751190"/>
    </source>
</evidence>
<dbReference type="InterPro" id="IPR002129">
    <property type="entry name" value="PyrdxlP-dep_de-COase"/>
</dbReference>
<name>A0A8J5XSE0_DIALT</name>
<dbReference type="InterPro" id="IPR015424">
    <property type="entry name" value="PyrdxlP-dep_Trfase"/>
</dbReference>
<comment type="cofactor">
    <cofactor evidence="1 6">
        <name>pyridoxal 5'-phosphate</name>
        <dbReference type="ChEBI" id="CHEBI:597326"/>
    </cofactor>
</comment>
<evidence type="ECO:0000256" key="7">
    <source>
        <dbReference type="SAM" id="Coils"/>
    </source>
</evidence>
<dbReference type="SUPFAM" id="SSF53383">
    <property type="entry name" value="PLP-dependent transferases"/>
    <property type="match status" value="1"/>
</dbReference>
<dbReference type="GO" id="GO:0019752">
    <property type="term" value="P:carboxylic acid metabolic process"/>
    <property type="evidence" value="ECO:0007669"/>
    <property type="project" value="InterPro"/>
</dbReference>
<dbReference type="EMBL" id="JAGTXO010000006">
    <property type="protein sequence ID" value="KAG8467552.1"/>
    <property type="molecule type" value="Genomic_DNA"/>
</dbReference>
<dbReference type="GO" id="GO:0005737">
    <property type="term" value="C:cytoplasm"/>
    <property type="evidence" value="ECO:0007669"/>
    <property type="project" value="TreeGrafter"/>
</dbReference>
<feature type="region of interest" description="Disordered" evidence="8">
    <location>
        <begin position="873"/>
        <end position="906"/>
    </location>
</feature>
<dbReference type="GO" id="GO:0030170">
    <property type="term" value="F:pyridoxal phosphate binding"/>
    <property type="evidence" value="ECO:0007669"/>
    <property type="project" value="InterPro"/>
</dbReference>
<evidence type="ECO:0000256" key="5">
    <source>
        <dbReference type="ARBA" id="ARBA00023239"/>
    </source>
</evidence>
<keyword evidence="4 6" id="KW-0663">Pyridoxal phosphate</keyword>
<keyword evidence="3" id="KW-0210">Decarboxylase</keyword>
<evidence type="ECO:0000313" key="9">
    <source>
        <dbReference type="EMBL" id="KAG8467552.1"/>
    </source>
</evidence>
<feature type="coiled-coil region" evidence="7">
    <location>
        <begin position="48"/>
        <end position="82"/>
    </location>
</feature>
<sequence length="971" mass="104098">MENHYFALIRERDAHIQKLIDSEAAMSLRLGVLERVGKAAELKHAIDLQALESSALASESELRALRSEMSRARNVFSTAEADTTAAVRALGSELARLENSEMEVRQVLGFLRQSSRLKDKRLEALEAKRRELHTHYEQARGALAAQQKRAGRFGDRAVRLESLDARHKASLASAHRELAKARRECEQLREQLEGEIHSAAAAREALIVAQEQLRIHAARRQAERAFGDHAQLSAENRAMRARVHQLARAMERAMMREDVVLRAGGGYVTLPKYLQRLMMQSAPPAEPEPAGAGPDEGDASAEAAAAVAAASEAGRRAAVSAGAAAGGFDGDGGRRTDRAAVIRSDRMEMSFDPASAEYAAQMQAADRAVDGVLERRLATMRDGARRVCAPNVSSAQIAARFAVSELPADGCAPDAYLAALEARGLHDEMLIQSPHMLGHMSGAITPWAAPLGRLVHAMHANVVKTETAKVATAVERETVAMLHREFFREGGDFYAKYAHEPRACLGHATSGGTTANLEALWLARNLALPSAEARGIGSALRDGGWSEGVIVTSRLAHYSVTAKACGVLGIGTDNVLRVRTDARMRIDLADLRATLIRCAARHLKVLAIVAVAGSTECGSFDPLTECAALAREFGTWLHVDAAWGGGLIFGPAVRATLLRGIELADSITVDAHKQLLTPIGLGIVLYRSPTAALATAKSASYIIRPDSHDLGRYTLEGSRPASAYFLHMNLLVLGARMLGQLVDRKLRVSRALAHAIERAPDFELLVAPEADILLFRHVPAGLAAGLTAPSASAAREAAENALDDVQRRVQDALKDAGRTFLSRTALLDPRVERAGGTPTVFLRAVVNVQSSQADALAVLDDVRRTHALLPRAEPADAPYRARSVAEQAGAADSRRAPPLKDAEAASERRCAQGDVSCAHERCPAAEGAQPEALDTRRRRLADALPASASLVRSPPAMEAPLVMVAGIMVAL</sequence>
<dbReference type="PANTHER" id="PTHR45677">
    <property type="entry name" value="GLUTAMATE DECARBOXYLASE-RELATED"/>
    <property type="match status" value="1"/>
</dbReference>